<comment type="subcellular location">
    <subcellularLocation>
        <location evidence="1">Secreted</location>
        <location evidence="1">Extracellular space</location>
    </subcellularLocation>
</comment>
<dbReference type="InterPro" id="IPR039639">
    <property type="entry name" value="IDA-like"/>
</dbReference>
<dbReference type="PROSITE" id="PS51257">
    <property type="entry name" value="PROKAR_LIPOPROTEIN"/>
    <property type="match status" value="1"/>
</dbReference>
<dbReference type="EMBL" id="KE344145">
    <property type="protein sequence ID" value="EXB53969.1"/>
    <property type="molecule type" value="Genomic_DNA"/>
</dbReference>
<gene>
    <name evidence="5" type="ORF">L484_022937</name>
</gene>
<proteinExistence type="predicted"/>
<evidence type="ECO:0000313" key="6">
    <source>
        <dbReference type="Proteomes" id="UP000030645"/>
    </source>
</evidence>
<keyword evidence="6" id="KW-1185">Reference proteome</keyword>
<dbReference type="PANTHER" id="PTHR33599">
    <property type="entry name" value="PROTEIN IDA-LIKE 5"/>
    <property type="match status" value="1"/>
</dbReference>
<dbReference type="GO" id="GO:0005576">
    <property type="term" value="C:extracellular region"/>
    <property type="evidence" value="ECO:0007669"/>
    <property type="project" value="UniProtKB-SubCell"/>
</dbReference>
<evidence type="ECO:0000313" key="5">
    <source>
        <dbReference type="EMBL" id="EXB53969.1"/>
    </source>
</evidence>
<name>W9RFQ2_9ROSA</name>
<dbReference type="GO" id="GO:0010227">
    <property type="term" value="P:floral organ abscission"/>
    <property type="evidence" value="ECO:0007669"/>
    <property type="project" value="InterPro"/>
</dbReference>
<evidence type="ECO:0000256" key="1">
    <source>
        <dbReference type="ARBA" id="ARBA00004239"/>
    </source>
</evidence>
<sequence>MAYFSSKLRKDKTMFMIIIATILIISLLTGSCSAARLGKISLMMKITETTSQTSTEKNNELHLQTGFQFRGQTFNFFPKGKPVPPSGPSKRHNSSPKN</sequence>
<dbReference type="AlphaFoldDB" id="W9RFQ2"/>
<evidence type="ECO:0000256" key="2">
    <source>
        <dbReference type="ARBA" id="ARBA00022525"/>
    </source>
</evidence>
<protein>
    <submittedName>
        <fullName evidence="5">Uncharacterized protein</fullName>
    </submittedName>
</protein>
<reference evidence="6" key="1">
    <citation type="submission" date="2013-01" db="EMBL/GenBank/DDBJ databases">
        <title>Draft Genome Sequence of a Mulberry Tree, Morus notabilis C.K. Schneid.</title>
        <authorList>
            <person name="He N."/>
            <person name="Zhao S."/>
        </authorList>
    </citation>
    <scope>NUCLEOTIDE SEQUENCE</scope>
</reference>
<organism evidence="5 6">
    <name type="scientific">Morus notabilis</name>
    <dbReference type="NCBI Taxonomy" id="981085"/>
    <lineage>
        <taxon>Eukaryota</taxon>
        <taxon>Viridiplantae</taxon>
        <taxon>Streptophyta</taxon>
        <taxon>Embryophyta</taxon>
        <taxon>Tracheophyta</taxon>
        <taxon>Spermatophyta</taxon>
        <taxon>Magnoliopsida</taxon>
        <taxon>eudicotyledons</taxon>
        <taxon>Gunneridae</taxon>
        <taxon>Pentapetalae</taxon>
        <taxon>rosids</taxon>
        <taxon>fabids</taxon>
        <taxon>Rosales</taxon>
        <taxon>Moraceae</taxon>
        <taxon>Moreae</taxon>
        <taxon>Morus</taxon>
    </lineage>
</organism>
<dbReference type="PANTHER" id="PTHR33599:SF20">
    <property type="entry name" value="PROTEIN IDA"/>
    <property type="match status" value="1"/>
</dbReference>
<keyword evidence="3" id="KW-0732">Signal</keyword>
<evidence type="ECO:0000256" key="3">
    <source>
        <dbReference type="ARBA" id="ARBA00022729"/>
    </source>
</evidence>
<keyword evidence="2" id="KW-0964">Secreted</keyword>
<feature type="compositionally biased region" description="Basic residues" evidence="4">
    <location>
        <begin position="89"/>
        <end position="98"/>
    </location>
</feature>
<dbReference type="Proteomes" id="UP000030645">
    <property type="component" value="Unassembled WGS sequence"/>
</dbReference>
<feature type="region of interest" description="Disordered" evidence="4">
    <location>
        <begin position="78"/>
        <end position="98"/>
    </location>
</feature>
<evidence type="ECO:0000256" key="4">
    <source>
        <dbReference type="SAM" id="MobiDB-lite"/>
    </source>
</evidence>
<accession>W9RFQ2</accession>